<reference evidence="4" key="1">
    <citation type="submission" date="2022-01" db="EMBL/GenBank/DDBJ databases">
        <title>Genome Sequence Resource for Two Populations of Ditylenchus destructor, the Migratory Endoparasitic Phytonematode.</title>
        <authorList>
            <person name="Zhang H."/>
            <person name="Lin R."/>
            <person name="Xie B."/>
        </authorList>
    </citation>
    <scope>NUCLEOTIDE SEQUENCE</scope>
    <source>
        <strain evidence="4">BazhouSP</strain>
    </source>
</reference>
<feature type="compositionally biased region" description="Acidic residues" evidence="2">
    <location>
        <begin position="406"/>
        <end position="416"/>
    </location>
</feature>
<feature type="region of interest" description="Disordered" evidence="2">
    <location>
        <begin position="573"/>
        <end position="667"/>
    </location>
</feature>
<feature type="compositionally biased region" description="Basic and acidic residues" evidence="2">
    <location>
        <begin position="85"/>
        <end position="98"/>
    </location>
</feature>
<keyword evidence="3" id="KW-0732">Signal</keyword>
<feature type="compositionally biased region" description="Low complexity" evidence="2">
    <location>
        <begin position="347"/>
        <end position="385"/>
    </location>
</feature>
<evidence type="ECO:0000313" key="5">
    <source>
        <dbReference type="Proteomes" id="UP001201812"/>
    </source>
</evidence>
<proteinExistence type="predicted"/>
<organism evidence="4 5">
    <name type="scientific">Ditylenchus destructor</name>
    <dbReference type="NCBI Taxonomy" id="166010"/>
    <lineage>
        <taxon>Eukaryota</taxon>
        <taxon>Metazoa</taxon>
        <taxon>Ecdysozoa</taxon>
        <taxon>Nematoda</taxon>
        <taxon>Chromadorea</taxon>
        <taxon>Rhabditida</taxon>
        <taxon>Tylenchina</taxon>
        <taxon>Tylenchomorpha</taxon>
        <taxon>Sphaerularioidea</taxon>
        <taxon>Anguinidae</taxon>
        <taxon>Anguininae</taxon>
        <taxon>Ditylenchus</taxon>
    </lineage>
</organism>
<feature type="region of interest" description="Disordered" evidence="2">
    <location>
        <begin position="296"/>
        <end position="318"/>
    </location>
</feature>
<feature type="region of interest" description="Disordered" evidence="2">
    <location>
        <begin position="402"/>
        <end position="428"/>
    </location>
</feature>
<feature type="compositionally biased region" description="Polar residues" evidence="2">
    <location>
        <begin position="630"/>
        <end position="643"/>
    </location>
</feature>
<feature type="region of interest" description="Disordered" evidence="2">
    <location>
        <begin position="85"/>
        <end position="113"/>
    </location>
</feature>
<evidence type="ECO:0000256" key="1">
    <source>
        <dbReference type="SAM" id="Coils"/>
    </source>
</evidence>
<protein>
    <submittedName>
        <fullName evidence="4">Uncharacterized protein</fullName>
    </submittedName>
</protein>
<feature type="compositionally biased region" description="Low complexity" evidence="2">
    <location>
        <begin position="302"/>
        <end position="313"/>
    </location>
</feature>
<feature type="region of interest" description="Disordered" evidence="2">
    <location>
        <begin position="346"/>
        <end position="386"/>
    </location>
</feature>
<feature type="chain" id="PRO_5042188042" evidence="3">
    <location>
        <begin position="22"/>
        <end position="734"/>
    </location>
</feature>
<feature type="compositionally biased region" description="Polar residues" evidence="2">
    <location>
        <begin position="582"/>
        <end position="592"/>
    </location>
</feature>
<name>A0AAD4MZR0_9BILA</name>
<accession>A0AAD4MZR0</accession>
<keyword evidence="1" id="KW-0175">Coiled coil</keyword>
<evidence type="ECO:0000256" key="2">
    <source>
        <dbReference type="SAM" id="MobiDB-lite"/>
    </source>
</evidence>
<feature type="region of interest" description="Disordered" evidence="2">
    <location>
        <begin position="533"/>
        <end position="558"/>
    </location>
</feature>
<evidence type="ECO:0000313" key="4">
    <source>
        <dbReference type="EMBL" id="KAI1706531.1"/>
    </source>
</evidence>
<dbReference type="Proteomes" id="UP001201812">
    <property type="component" value="Unassembled WGS sequence"/>
</dbReference>
<sequence>MNSLEFFHLACFLFFCELFLGGDPSPTNLKVQKFGIIPSAKHNFYSSKPTNFYCQPTKNRKKRSNLMHRLSNWFEDHLPLRGRRSESRRAEIHQRNSDLNKSGKKKEKGPYRTATIQPAHKTSRSAVPPLLRYSSNASEPSWNYSYGKRNSVVHSRPEINYMKDYDHVYDSADEDDEEFLLITTSGYSAVSARPQFVNNHPKSGMMSHSMYGTQTPVNNTKTPCDNALSQSFTSAVSSGGSCRQKIRTNPWIARGSHERLSSRSTVSAIQTPLRHLTHGTGSMVRRPDLNNHNVTRPAQISGPLNGIPGLNPGSTSERKCDGWAQYASINRSVHLTGLNGLNDSACSASSGYGSQDSSPESSVHSPDWLPSSSLSSSSVGTTPPSAMLERHGILEDKAVDCHSFDEDPDEDEEEGQILDRNGNRKLGPSQYEAVSDEHIYHELECLNRLSLMLDDEQNNINTDLLMAASMDRSNSNLPCPQSARSYAPKREDPIYAVPYEHSGSFTDRGEYRKPFAVKSYRRLPIVPVGNPAGQYTPSRPMSSGQHLPQWTSTPRNNATFHPTYPGLVLYESGSRAPGNMQPVGQSQVTQPRLRTGIIVRDLSFSSDSESESDSSEPEMQIEEEEQHSSTSCSSWIPMATNQKGQRRMPSGFDMDGPQVSGQSGKRRPDEFDFLAELDQQIVELQHQSDAVRSLVEQAKERHELRSRTRQLCMEHLKELRKMRWFMHNNFELCL</sequence>
<keyword evidence="5" id="KW-1185">Reference proteome</keyword>
<dbReference type="AlphaFoldDB" id="A0AAD4MZR0"/>
<feature type="coiled-coil region" evidence="1">
    <location>
        <begin position="674"/>
        <end position="701"/>
    </location>
</feature>
<comment type="caution">
    <text evidence="4">The sequence shown here is derived from an EMBL/GenBank/DDBJ whole genome shotgun (WGS) entry which is preliminary data.</text>
</comment>
<feature type="signal peptide" evidence="3">
    <location>
        <begin position="1"/>
        <end position="21"/>
    </location>
</feature>
<dbReference type="EMBL" id="JAKKPZ010000047">
    <property type="protein sequence ID" value="KAI1706531.1"/>
    <property type="molecule type" value="Genomic_DNA"/>
</dbReference>
<evidence type="ECO:0000256" key="3">
    <source>
        <dbReference type="SAM" id="SignalP"/>
    </source>
</evidence>
<feature type="compositionally biased region" description="Acidic residues" evidence="2">
    <location>
        <begin position="608"/>
        <end position="625"/>
    </location>
</feature>
<gene>
    <name evidence="4" type="ORF">DdX_12991</name>
</gene>